<keyword evidence="1" id="KW-0732">Signal</keyword>
<feature type="chain" id="PRO_5038468971" evidence="1">
    <location>
        <begin position="20"/>
        <end position="286"/>
    </location>
</feature>
<evidence type="ECO:0000313" key="2">
    <source>
        <dbReference type="EMBL" id="GIH02156.1"/>
    </source>
</evidence>
<sequence>MTLLLLAVCTVTATPAAVAHSGECAIVEQVYGVDQTGDLIVQPFCIKPGESYLPARTLASFGANVPQQLFYGGQLPDLTVIIYGVGADGTLRWYRENGSTGQLDPGVAVGSQFGDWRNYQYLQSAGGGDLSGIDAAGRLWRWVHLGWQDGTDQWAEGEPLEVGCPGTRPVFTGRNGPQRFVGVAVVGPSYLYCGHDGQAHLASVLPAGVDAMTMAVGPGVSYALRRSDSRLTRLTLDVEAKPPVWRTGAVGRPGFVAIFTGRSIVTDQTSPIYRYEWQWTWYEDCT</sequence>
<keyword evidence="3" id="KW-1185">Reference proteome</keyword>
<dbReference type="AlphaFoldDB" id="A0A8J3VD45"/>
<reference evidence="2" key="1">
    <citation type="submission" date="2021-01" db="EMBL/GenBank/DDBJ databases">
        <title>Whole genome shotgun sequence of Rhizocola hellebori NBRC 109834.</title>
        <authorList>
            <person name="Komaki H."/>
            <person name="Tamura T."/>
        </authorList>
    </citation>
    <scope>NUCLEOTIDE SEQUENCE</scope>
    <source>
        <strain evidence="2">NBRC 109834</strain>
    </source>
</reference>
<gene>
    <name evidence="2" type="ORF">Rhe02_02230</name>
</gene>
<name>A0A8J3VD45_9ACTN</name>
<comment type="caution">
    <text evidence="2">The sequence shown here is derived from an EMBL/GenBank/DDBJ whole genome shotgun (WGS) entry which is preliminary data.</text>
</comment>
<organism evidence="2 3">
    <name type="scientific">Rhizocola hellebori</name>
    <dbReference type="NCBI Taxonomy" id="1392758"/>
    <lineage>
        <taxon>Bacteria</taxon>
        <taxon>Bacillati</taxon>
        <taxon>Actinomycetota</taxon>
        <taxon>Actinomycetes</taxon>
        <taxon>Micromonosporales</taxon>
        <taxon>Micromonosporaceae</taxon>
        <taxon>Rhizocola</taxon>
    </lineage>
</organism>
<evidence type="ECO:0000313" key="3">
    <source>
        <dbReference type="Proteomes" id="UP000612899"/>
    </source>
</evidence>
<protein>
    <submittedName>
        <fullName evidence="2">Uncharacterized protein</fullName>
    </submittedName>
</protein>
<dbReference type="Gene3D" id="2.115.10.10">
    <property type="entry name" value="Tachylectin 2"/>
    <property type="match status" value="1"/>
</dbReference>
<evidence type="ECO:0000256" key="1">
    <source>
        <dbReference type="SAM" id="SignalP"/>
    </source>
</evidence>
<feature type="signal peptide" evidence="1">
    <location>
        <begin position="1"/>
        <end position="19"/>
    </location>
</feature>
<dbReference type="Proteomes" id="UP000612899">
    <property type="component" value="Unassembled WGS sequence"/>
</dbReference>
<accession>A0A8J3VD45</accession>
<proteinExistence type="predicted"/>
<dbReference type="EMBL" id="BONY01000001">
    <property type="protein sequence ID" value="GIH02156.1"/>
    <property type="molecule type" value="Genomic_DNA"/>
</dbReference>